<protein>
    <submittedName>
        <fullName evidence="2">Nucleoside-diphosphate-sugar epimerase</fullName>
    </submittedName>
</protein>
<dbReference type="Proteomes" id="UP000190897">
    <property type="component" value="Unassembled WGS sequence"/>
</dbReference>
<dbReference type="PANTHER" id="PTHR48079">
    <property type="entry name" value="PROTEIN YEEZ"/>
    <property type="match status" value="1"/>
</dbReference>
<dbReference type="AlphaFoldDB" id="A0A1T5FX67"/>
<dbReference type="GO" id="GO:0004029">
    <property type="term" value="F:aldehyde dehydrogenase (NAD+) activity"/>
    <property type="evidence" value="ECO:0007669"/>
    <property type="project" value="TreeGrafter"/>
</dbReference>
<sequence>MCFALSESARFGKGFLLLCKISHFYNQLWSRYFVLINMKILITGATGLVGSATAKKFLSENHEVFALARPDSDRSLLADVETKIHWVEGDILDISSLEKALEGMDMVVHTAAVVSFIPKERKAMYKVNVEGTANVVNVCLKYSIDKLCHVSSIAAIGRPDARKAVPGKDVVLDESHRWEDSPENSEYAKTKHLGELEVWRGIAEGLNAVIVNPTLILGEGDWGKSSTQIFGYIFKEKPFYTEGIANYVDVRDVADVIFQLLLSDISGERFLLNAGSISYQNLFNTIADAMHKKRPSFKVGAGLAGIIWRFEAVRTWLLGTKPLITKETAKSAARKVTYDNAKIRKALGFQFQPIERTVARVSESLLGKI</sequence>
<keyword evidence="3" id="KW-1185">Reference proteome</keyword>
<dbReference type="PANTHER" id="PTHR48079:SF6">
    <property type="entry name" value="NAD(P)-BINDING DOMAIN-CONTAINING PROTEIN-RELATED"/>
    <property type="match status" value="1"/>
</dbReference>
<dbReference type="InterPro" id="IPR001509">
    <property type="entry name" value="Epimerase_deHydtase"/>
</dbReference>
<proteinExistence type="predicted"/>
<evidence type="ECO:0000259" key="1">
    <source>
        <dbReference type="Pfam" id="PF01370"/>
    </source>
</evidence>
<accession>A0A1T5FX67</accession>
<organism evidence="2 3">
    <name type="scientific">Dyadobacter psychrophilus</name>
    <dbReference type="NCBI Taxonomy" id="651661"/>
    <lineage>
        <taxon>Bacteria</taxon>
        <taxon>Pseudomonadati</taxon>
        <taxon>Bacteroidota</taxon>
        <taxon>Cytophagia</taxon>
        <taxon>Cytophagales</taxon>
        <taxon>Spirosomataceae</taxon>
        <taxon>Dyadobacter</taxon>
    </lineage>
</organism>
<dbReference type="SUPFAM" id="SSF51735">
    <property type="entry name" value="NAD(P)-binding Rossmann-fold domains"/>
    <property type="match status" value="1"/>
</dbReference>
<gene>
    <name evidence="2" type="ORF">SAMN05660293_03544</name>
</gene>
<feature type="domain" description="NAD-dependent epimerase/dehydratase" evidence="1">
    <location>
        <begin position="40"/>
        <end position="263"/>
    </location>
</feature>
<evidence type="ECO:0000313" key="2">
    <source>
        <dbReference type="EMBL" id="SKC00751.1"/>
    </source>
</evidence>
<name>A0A1T5FX67_9BACT</name>
<evidence type="ECO:0000313" key="3">
    <source>
        <dbReference type="Proteomes" id="UP000190897"/>
    </source>
</evidence>
<dbReference type="Pfam" id="PF01370">
    <property type="entry name" value="Epimerase"/>
    <property type="match status" value="1"/>
</dbReference>
<dbReference type="EMBL" id="FUZA01000004">
    <property type="protein sequence ID" value="SKC00751.1"/>
    <property type="molecule type" value="Genomic_DNA"/>
</dbReference>
<reference evidence="3" key="1">
    <citation type="submission" date="2017-02" db="EMBL/GenBank/DDBJ databases">
        <authorList>
            <person name="Varghese N."/>
            <person name="Submissions S."/>
        </authorList>
    </citation>
    <scope>NUCLEOTIDE SEQUENCE [LARGE SCALE GENOMIC DNA]</scope>
    <source>
        <strain evidence="3">DSM 22270</strain>
    </source>
</reference>
<dbReference type="GO" id="GO:0005737">
    <property type="term" value="C:cytoplasm"/>
    <property type="evidence" value="ECO:0007669"/>
    <property type="project" value="TreeGrafter"/>
</dbReference>
<dbReference type="InterPro" id="IPR051783">
    <property type="entry name" value="NAD(P)-dependent_oxidoreduct"/>
</dbReference>
<dbReference type="Gene3D" id="3.40.50.720">
    <property type="entry name" value="NAD(P)-binding Rossmann-like Domain"/>
    <property type="match status" value="1"/>
</dbReference>
<dbReference type="InterPro" id="IPR036291">
    <property type="entry name" value="NAD(P)-bd_dom_sf"/>
</dbReference>
<dbReference type="STRING" id="651661.SAMN05660293_03544"/>